<name>A0A2S8G330_9BACT</name>
<protein>
    <submittedName>
        <fullName evidence="2">Uncharacterized protein</fullName>
    </submittedName>
</protein>
<evidence type="ECO:0000313" key="2">
    <source>
        <dbReference type="EMBL" id="PQO38837.1"/>
    </source>
</evidence>
<proteinExistence type="predicted"/>
<keyword evidence="1" id="KW-0472">Membrane</keyword>
<evidence type="ECO:0000256" key="1">
    <source>
        <dbReference type="SAM" id="Phobius"/>
    </source>
</evidence>
<dbReference type="Proteomes" id="UP000240009">
    <property type="component" value="Unassembled WGS sequence"/>
</dbReference>
<reference evidence="2 3" key="1">
    <citation type="submission" date="2018-02" db="EMBL/GenBank/DDBJ databases">
        <title>Comparative genomes isolates from brazilian mangrove.</title>
        <authorList>
            <person name="Araujo J.E."/>
            <person name="Taketani R.G."/>
            <person name="Silva M.C.P."/>
            <person name="Loureco M.V."/>
            <person name="Andreote F.D."/>
        </authorList>
    </citation>
    <scope>NUCLEOTIDE SEQUENCE [LARGE SCALE GENOMIC DNA]</scope>
    <source>
        <strain evidence="2 3">HEX-2 MGV</strain>
    </source>
</reference>
<dbReference type="EMBL" id="PUIA01000016">
    <property type="protein sequence ID" value="PQO38837.1"/>
    <property type="molecule type" value="Genomic_DNA"/>
</dbReference>
<gene>
    <name evidence="2" type="ORF">C5Y96_02915</name>
</gene>
<comment type="caution">
    <text evidence="2">The sequence shown here is derived from an EMBL/GenBank/DDBJ whole genome shotgun (WGS) entry which is preliminary data.</text>
</comment>
<sequence>MGRDGAKFVKKGPVAYAAGLTLLLVKLPVGIASGMSDRKSCKHAETAVVVPASESHFACGDSLSSELPGGEK</sequence>
<keyword evidence="1" id="KW-1133">Transmembrane helix</keyword>
<organism evidence="2 3">
    <name type="scientific">Blastopirellula marina</name>
    <dbReference type="NCBI Taxonomy" id="124"/>
    <lineage>
        <taxon>Bacteria</taxon>
        <taxon>Pseudomonadati</taxon>
        <taxon>Planctomycetota</taxon>
        <taxon>Planctomycetia</taxon>
        <taxon>Pirellulales</taxon>
        <taxon>Pirellulaceae</taxon>
        <taxon>Blastopirellula</taxon>
    </lineage>
</organism>
<keyword evidence="1" id="KW-0812">Transmembrane</keyword>
<feature type="transmembrane region" description="Helical" evidence="1">
    <location>
        <begin position="14"/>
        <end position="32"/>
    </location>
</feature>
<accession>A0A2S8G330</accession>
<evidence type="ECO:0000313" key="3">
    <source>
        <dbReference type="Proteomes" id="UP000240009"/>
    </source>
</evidence>
<dbReference type="AlphaFoldDB" id="A0A2S8G330"/>